<organism evidence="3 4">
    <name type="scientific">Naganishia liquefaciens</name>
    <dbReference type="NCBI Taxonomy" id="104408"/>
    <lineage>
        <taxon>Eukaryota</taxon>
        <taxon>Fungi</taxon>
        <taxon>Dikarya</taxon>
        <taxon>Basidiomycota</taxon>
        <taxon>Agaricomycotina</taxon>
        <taxon>Tremellomycetes</taxon>
        <taxon>Filobasidiales</taxon>
        <taxon>Filobasidiaceae</taxon>
        <taxon>Naganishia</taxon>
    </lineage>
</organism>
<protein>
    <recommendedName>
        <fullName evidence="2">Gfd2/YDR514C-like C-terminal domain-containing protein</fullName>
    </recommendedName>
</protein>
<dbReference type="InterPro" id="IPR040151">
    <property type="entry name" value="Gfd2/YDR514C-like"/>
</dbReference>
<feature type="compositionally biased region" description="Basic and acidic residues" evidence="1">
    <location>
        <begin position="542"/>
        <end position="554"/>
    </location>
</feature>
<dbReference type="GO" id="GO:0005634">
    <property type="term" value="C:nucleus"/>
    <property type="evidence" value="ECO:0007669"/>
    <property type="project" value="TreeGrafter"/>
</dbReference>
<feature type="region of interest" description="Disordered" evidence="1">
    <location>
        <begin position="446"/>
        <end position="554"/>
    </location>
</feature>
<reference evidence="3" key="1">
    <citation type="submission" date="2020-07" db="EMBL/GenBank/DDBJ databases">
        <title>Draft Genome Sequence of a Deep-Sea Yeast, Naganishia (Cryptococcus) liquefaciens strain N6.</title>
        <authorList>
            <person name="Han Y.W."/>
            <person name="Kajitani R."/>
            <person name="Morimoto H."/>
            <person name="Parhat M."/>
            <person name="Tsubouchi H."/>
            <person name="Bakenova O."/>
            <person name="Ogata M."/>
            <person name="Argunhan B."/>
            <person name="Aoki R."/>
            <person name="Kajiwara S."/>
            <person name="Itoh T."/>
            <person name="Iwasaki H."/>
        </authorList>
    </citation>
    <scope>NUCLEOTIDE SEQUENCE</scope>
    <source>
        <strain evidence="3">N6</strain>
    </source>
</reference>
<proteinExistence type="predicted"/>
<name>A0A8H3U1Z8_9TREE</name>
<dbReference type="AlphaFoldDB" id="A0A8H3U1Z8"/>
<evidence type="ECO:0000313" key="3">
    <source>
        <dbReference type="EMBL" id="GHJ90334.1"/>
    </source>
</evidence>
<dbReference type="Pfam" id="PF21762">
    <property type="entry name" value="DEDDh_C"/>
    <property type="match status" value="1"/>
</dbReference>
<gene>
    <name evidence="3" type="ORF">NliqN6_6736</name>
</gene>
<accession>A0A8H3U1Z8</accession>
<evidence type="ECO:0000259" key="2">
    <source>
        <dbReference type="Pfam" id="PF21762"/>
    </source>
</evidence>
<sequence length="554" mass="61372">MSDAVLVNPREYDADLHGVYAAFMGYFERKGFQWWNHSFASYFITFNDFLAFGWGAIVVTDRRTGRGHVAVRTANPEHGSGAGALGGTVQQFARMIKVRFGESLPKLPNQLPIDPFESKPRIIRIINDLTTYKRLQATIPSAELNARRKRLRAGDPGEVMTLWNSRNHTFLSLEVVWWEKGNGVVLEAGVAAMRCRNIDAMDSWPPLPDDNYRRSHYVVSEWLDKRTNTNHHMPSMPRSYAHGESQAVSMAALEKVLNATISTVSSPESESQANTLVIISVNDSSRLHDLRNVHIPANVMVIDLPHLERALAVRSPHPTSSSNSPQSPSVPLLGDAAPPRHLRSKSLTQVSTMAARDPSQLLSLRSMLAQASIPVPHHIPLSNAGNAAFYVLLLFHMLVDRDCSPPAILTPPTPPQQQHRSLPVTPYGMFPMPHMPYPHLQIYPPAVSSPLAPPNRTGSPSRQRVPGRSQQSHQQQQQPPAAFKRSTTMYWDEAPPGINAAQPPTERARSGDLPAGMSRLTVGANGQRDREREKGGPAPVRPAEHFRRHGSGDR</sequence>
<feature type="compositionally biased region" description="Low complexity" evidence="1">
    <location>
        <begin position="469"/>
        <end position="478"/>
    </location>
</feature>
<evidence type="ECO:0000313" key="4">
    <source>
        <dbReference type="Proteomes" id="UP000620104"/>
    </source>
</evidence>
<dbReference type="EMBL" id="BLZA01000058">
    <property type="protein sequence ID" value="GHJ90334.1"/>
    <property type="molecule type" value="Genomic_DNA"/>
</dbReference>
<dbReference type="OrthoDB" id="5953249at2759"/>
<feature type="compositionally biased region" description="Low complexity" evidence="1">
    <location>
        <begin position="315"/>
        <end position="331"/>
    </location>
</feature>
<keyword evidence="4" id="KW-1185">Reference proteome</keyword>
<feature type="domain" description="Gfd2/YDR514C-like C-terminal" evidence="2">
    <location>
        <begin position="170"/>
        <end position="297"/>
    </location>
</feature>
<evidence type="ECO:0000256" key="1">
    <source>
        <dbReference type="SAM" id="MobiDB-lite"/>
    </source>
</evidence>
<comment type="caution">
    <text evidence="3">The sequence shown here is derived from an EMBL/GenBank/DDBJ whole genome shotgun (WGS) entry which is preliminary data.</text>
</comment>
<feature type="region of interest" description="Disordered" evidence="1">
    <location>
        <begin position="313"/>
        <end position="352"/>
    </location>
</feature>
<dbReference type="InterPro" id="IPR048519">
    <property type="entry name" value="Gfd2/YDR514C-like_C"/>
</dbReference>
<dbReference type="Proteomes" id="UP000620104">
    <property type="component" value="Unassembled WGS sequence"/>
</dbReference>
<dbReference type="PANTHER" id="PTHR28083">
    <property type="entry name" value="GOOD FOR FULL DBP5 ACTIVITY PROTEIN 2"/>
    <property type="match status" value="1"/>
</dbReference>
<dbReference type="PANTHER" id="PTHR28083:SF1">
    <property type="entry name" value="GOOD FOR FULL DBP5 ACTIVITY PROTEIN 2"/>
    <property type="match status" value="1"/>
</dbReference>